<dbReference type="Proteomes" id="UP001596162">
    <property type="component" value="Unassembled WGS sequence"/>
</dbReference>
<protein>
    <submittedName>
        <fullName evidence="4">T9SS type A sorting domain-containing protein</fullName>
    </submittedName>
</protein>
<comment type="caution">
    <text evidence="4">The sequence shown here is derived from an EMBL/GenBank/DDBJ whole genome shotgun (WGS) entry which is preliminary data.</text>
</comment>
<organism evidence="4 5">
    <name type="scientific">Bizionia hallyeonensis</name>
    <dbReference type="NCBI Taxonomy" id="1123757"/>
    <lineage>
        <taxon>Bacteria</taxon>
        <taxon>Pseudomonadati</taxon>
        <taxon>Bacteroidota</taxon>
        <taxon>Flavobacteriia</taxon>
        <taxon>Flavobacteriales</taxon>
        <taxon>Flavobacteriaceae</taxon>
        <taxon>Bizionia</taxon>
    </lineage>
</organism>
<name>A0ABW0C104_9FLAO</name>
<keyword evidence="1 2" id="KW-0732">Signal</keyword>
<gene>
    <name evidence="4" type="ORF">ACFPH8_01105</name>
</gene>
<feature type="chain" id="PRO_5045692343" evidence="2">
    <location>
        <begin position="22"/>
        <end position="110"/>
    </location>
</feature>
<evidence type="ECO:0000313" key="4">
    <source>
        <dbReference type="EMBL" id="MFC5193913.1"/>
    </source>
</evidence>
<dbReference type="RefSeq" id="WP_376858120.1">
    <property type="nucleotide sequence ID" value="NZ_JBHSLA010000001.1"/>
</dbReference>
<evidence type="ECO:0000259" key="3">
    <source>
        <dbReference type="Pfam" id="PF18962"/>
    </source>
</evidence>
<evidence type="ECO:0000256" key="2">
    <source>
        <dbReference type="SAM" id="SignalP"/>
    </source>
</evidence>
<accession>A0ABW0C104</accession>
<evidence type="ECO:0000256" key="1">
    <source>
        <dbReference type="ARBA" id="ARBA00022729"/>
    </source>
</evidence>
<dbReference type="Pfam" id="PF18962">
    <property type="entry name" value="Por_Secre_tail"/>
    <property type="match status" value="1"/>
</dbReference>
<evidence type="ECO:0000313" key="5">
    <source>
        <dbReference type="Proteomes" id="UP001596162"/>
    </source>
</evidence>
<keyword evidence="5" id="KW-1185">Reference proteome</keyword>
<reference evidence="5" key="1">
    <citation type="journal article" date="2019" name="Int. J. Syst. Evol. Microbiol.">
        <title>The Global Catalogue of Microorganisms (GCM) 10K type strain sequencing project: providing services to taxonomists for standard genome sequencing and annotation.</title>
        <authorList>
            <consortium name="The Broad Institute Genomics Platform"/>
            <consortium name="The Broad Institute Genome Sequencing Center for Infectious Disease"/>
            <person name="Wu L."/>
            <person name="Ma J."/>
        </authorList>
    </citation>
    <scope>NUCLEOTIDE SEQUENCE [LARGE SCALE GENOMIC DNA]</scope>
    <source>
        <strain evidence="5">JCM 17978</strain>
    </source>
</reference>
<feature type="domain" description="Secretion system C-terminal sorting" evidence="3">
    <location>
        <begin position="40"/>
        <end position="109"/>
    </location>
</feature>
<dbReference type="InterPro" id="IPR026444">
    <property type="entry name" value="Secre_tail"/>
</dbReference>
<proteinExistence type="predicted"/>
<feature type="signal peptide" evidence="2">
    <location>
        <begin position="1"/>
        <end position="21"/>
    </location>
</feature>
<sequence length="110" mass="12612">MKTITYLLFLFFMLFSRIGFAQSSDKNDMIQEENMENLSVYPNPVSHGKLYVVTKNNLTKHVEIYNVLGKKILSETLSGKELNISKIKPGIYIIKITENNISATRKLIVK</sequence>
<dbReference type="EMBL" id="JBHSLA010000001">
    <property type="protein sequence ID" value="MFC5193913.1"/>
    <property type="molecule type" value="Genomic_DNA"/>
</dbReference>
<dbReference type="NCBIfam" id="TIGR04183">
    <property type="entry name" value="Por_Secre_tail"/>
    <property type="match status" value="1"/>
</dbReference>